<protein>
    <recommendedName>
        <fullName evidence="1">Double-GTPase 1 domain-containing protein</fullName>
    </recommendedName>
</protein>
<dbReference type="SUPFAM" id="SSF52540">
    <property type="entry name" value="P-loop containing nucleoside triphosphate hydrolases"/>
    <property type="match status" value="1"/>
</dbReference>
<accession>A0ABX4BQ47</accession>
<feature type="domain" description="Double-GTPase 1" evidence="1">
    <location>
        <begin position="11"/>
        <end position="274"/>
    </location>
</feature>
<gene>
    <name evidence="2" type="ORF">B0A65_10950</name>
</gene>
<dbReference type="InterPro" id="IPR027417">
    <property type="entry name" value="P-loop_NTPase"/>
</dbReference>
<dbReference type="Proteomes" id="UP000198382">
    <property type="component" value="Unassembled WGS sequence"/>
</dbReference>
<sequence>MDETTVNDNILIIGPPNSSKTTFLTQLYGRIQAKKGCIKLSKTPMNITGIKNAYNRLADGLETEATPASINAEVSIPVKWKENELELTFKDYGGEQVRDITALLEYDKTWETRAKENDRWILFIRPGQIYHHYDLSITGYADVDKSKVKEVSHNELSHQYNFIELIQALLHARGTGIKTSISVPKLIIVMTCWDELNTTNTPLEILLEKLPLFYNFITTLWKKDSFTVLGAAPQEFRLDNIAAKDKYLDELPESFGYIVLENGQIDKDLTRLIEISLSL</sequence>
<name>A0ABX4BQ47_FLAFR</name>
<evidence type="ECO:0000313" key="3">
    <source>
        <dbReference type="Proteomes" id="UP000198382"/>
    </source>
</evidence>
<dbReference type="EMBL" id="MUGV01000018">
    <property type="protein sequence ID" value="OXA79059.1"/>
    <property type="molecule type" value="Genomic_DNA"/>
</dbReference>
<evidence type="ECO:0000313" key="2">
    <source>
        <dbReference type="EMBL" id="OXA79059.1"/>
    </source>
</evidence>
<reference evidence="2 3" key="1">
    <citation type="submission" date="2016-11" db="EMBL/GenBank/DDBJ databases">
        <title>Whole genomes of Flavobacteriaceae.</title>
        <authorList>
            <person name="Stine C."/>
            <person name="Li C."/>
            <person name="Tadesse D."/>
        </authorList>
    </citation>
    <scope>NUCLEOTIDE SEQUENCE [LARGE SCALE GENOMIC DNA]</scope>
    <source>
        <strain evidence="2 3">DSM 15937</strain>
    </source>
</reference>
<evidence type="ECO:0000259" key="1">
    <source>
        <dbReference type="Pfam" id="PF19975"/>
    </source>
</evidence>
<organism evidence="2 3">
    <name type="scientific">Flavobacterium frigidimaris</name>
    <dbReference type="NCBI Taxonomy" id="262320"/>
    <lineage>
        <taxon>Bacteria</taxon>
        <taxon>Pseudomonadati</taxon>
        <taxon>Bacteroidota</taxon>
        <taxon>Flavobacteriia</taxon>
        <taxon>Flavobacteriales</taxon>
        <taxon>Flavobacteriaceae</taxon>
        <taxon>Flavobacterium</taxon>
    </lineage>
</organism>
<dbReference type="RefSeq" id="WP_074658814.1">
    <property type="nucleotide sequence ID" value="NZ_MUGV01000018.1"/>
</dbReference>
<dbReference type="InterPro" id="IPR045530">
    <property type="entry name" value="DO-GTPase1"/>
</dbReference>
<keyword evidence="3" id="KW-1185">Reference proteome</keyword>
<dbReference type="Pfam" id="PF19975">
    <property type="entry name" value="DO-GTPase1"/>
    <property type="match status" value="1"/>
</dbReference>
<proteinExistence type="predicted"/>
<comment type="caution">
    <text evidence="2">The sequence shown here is derived from an EMBL/GenBank/DDBJ whole genome shotgun (WGS) entry which is preliminary data.</text>
</comment>